<evidence type="ECO:0000256" key="1">
    <source>
        <dbReference type="ARBA" id="ARBA00004141"/>
    </source>
</evidence>
<feature type="transmembrane region" description="Helical" evidence="7">
    <location>
        <begin position="164"/>
        <end position="189"/>
    </location>
</feature>
<evidence type="ECO:0000256" key="2">
    <source>
        <dbReference type="ARBA" id="ARBA00006175"/>
    </source>
</evidence>
<dbReference type="Pfam" id="PF00230">
    <property type="entry name" value="MIP"/>
    <property type="match status" value="1"/>
</dbReference>
<feature type="transmembrane region" description="Helical" evidence="7">
    <location>
        <begin position="236"/>
        <end position="258"/>
    </location>
</feature>
<gene>
    <name evidence="8" type="primary">AQY1_1</name>
    <name evidence="8" type="ORF">N0V93_000451</name>
</gene>
<dbReference type="PANTHER" id="PTHR19139">
    <property type="entry name" value="AQUAPORIN TRANSPORTER"/>
    <property type="match status" value="1"/>
</dbReference>
<keyword evidence="3 6" id="KW-0812">Transmembrane</keyword>
<keyword evidence="5 7" id="KW-0472">Membrane</keyword>
<dbReference type="GO" id="GO:0015250">
    <property type="term" value="F:water channel activity"/>
    <property type="evidence" value="ECO:0007669"/>
    <property type="project" value="TreeGrafter"/>
</dbReference>
<dbReference type="AlphaFoldDB" id="A0A9W8YZU5"/>
<comment type="subcellular location">
    <subcellularLocation>
        <location evidence="1">Membrane</location>
        <topology evidence="1">Multi-pass membrane protein</topology>
    </subcellularLocation>
</comment>
<evidence type="ECO:0000256" key="4">
    <source>
        <dbReference type="ARBA" id="ARBA00022989"/>
    </source>
</evidence>
<dbReference type="Proteomes" id="UP001140453">
    <property type="component" value="Unassembled WGS sequence"/>
</dbReference>
<comment type="caution">
    <text evidence="8">The sequence shown here is derived from an EMBL/GenBank/DDBJ whole genome shotgun (WGS) entry which is preliminary data.</text>
</comment>
<keyword evidence="9" id="KW-1185">Reference proteome</keyword>
<evidence type="ECO:0000256" key="5">
    <source>
        <dbReference type="ARBA" id="ARBA00023136"/>
    </source>
</evidence>
<dbReference type="OrthoDB" id="3222at2759"/>
<evidence type="ECO:0000313" key="8">
    <source>
        <dbReference type="EMBL" id="KAJ4396232.1"/>
    </source>
</evidence>
<evidence type="ECO:0000256" key="7">
    <source>
        <dbReference type="SAM" id="Phobius"/>
    </source>
</evidence>
<feature type="transmembrane region" description="Helical" evidence="7">
    <location>
        <begin position="278"/>
        <end position="300"/>
    </location>
</feature>
<proteinExistence type="inferred from homology"/>
<keyword evidence="6" id="KW-0813">Transport</keyword>
<dbReference type="InterPro" id="IPR023271">
    <property type="entry name" value="Aquaporin-like"/>
</dbReference>
<dbReference type="GO" id="GO:0005886">
    <property type="term" value="C:plasma membrane"/>
    <property type="evidence" value="ECO:0007669"/>
    <property type="project" value="TreeGrafter"/>
</dbReference>
<accession>A0A9W8YZU5</accession>
<evidence type="ECO:0000256" key="6">
    <source>
        <dbReference type="RuleBase" id="RU000477"/>
    </source>
</evidence>
<organism evidence="8 9">
    <name type="scientific">Gnomoniopsis smithogilvyi</name>
    <dbReference type="NCBI Taxonomy" id="1191159"/>
    <lineage>
        <taxon>Eukaryota</taxon>
        <taxon>Fungi</taxon>
        <taxon>Dikarya</taxon>
        <taxon>Ascomycota</taxon>
        <taxon>Pezizomycotina</taxon>
        <taxon>Sordariomycetes</taxon>
        <taxon>Sordariomycetidae</taxon>
        <taxon>Diaporthales</taxon>
        <taxon>Gnomoniaceae</taxon>
        <taxon>Gnomoniopsis</taxon>
    </lineage>
</organism>
<dbReference type="SUPFAM" id="SSF81338">
    <property type="entry name" value="Aquaporin-like"/>
    <property type="match status" value="1"/>
</dbReference>
<dbReference type="InterPro" id="IPR000425">
    <property type="entry name" value="MIP"/>
</dbReference>
<evidence type="ECO:0000313" key="9">
    <source>
        <dbReference type="Proteomes" id="UP001140453"/>
    </source>
</evidence>
<sequence length="363" mass="39543">MPHLSRVFKTSANLPCLPTAHFHKQRNESSGHNPLDVQDAYQNDSQGLQDITRRGSASSQGPINNFFGRWPDGIRGHTIAMLAEFIGTTTFLFFGFAAAQVANGKPDTLSANSDIGPSLLQIVYISWTFGISLAVNVWIFYRVSGGMFNPAVALGLWVAGAFNWIRLLCVIPMQLAGGVLAAGLVSAMFPGELQAGSSLTTPTTPAQGFFIEMMITAELVMTIIMLAVVKSRTSFMAPLSIGLALFIGHLIAIEYTGASMNPARTLGPALVDNTFESYFWIYFLGPCAGSLLAAGLYRLLKAMAYWAANSDEEDAVTEYLYAVPTKSDHVTRRNTADLRRTSSAENIWRPQQPIRRPSSVYDV</sequence>
<comment type="similarity">
    <text evidence="2 6">Belongs to the MIP/aquaporin (TC 1.A.8) family.</text>
</comment>
<dbReference type="Gene3D" id="1.20.1080.10">
    <property type="entry name" value="Glycerol uptake facilitator protein"/>
    <property type="match status" value="1"/>
</dbReference>
<evidence type="ECO:0000256" key="3">
    <source>
        <dbReference type="ARBA" id="ARBA00022692"/>
    </source>
</evidence>
<keyword evidence="4 7" id="KW-1133">Transmembrane helix</keyword>
<feature type="transmembrane region" description="Helical" evidence="7">
    <location>
        <begin position="209"/>
        <end position="229"/>
    </location>
</feature>
<dbReference type="EMBL" id="JAPEVB010000001">
    <property type="protein sequence ID" value="KAJ4396232.1"/>
    <property type="molecule type" value="Genomic_DNA"/>
</dbReference>
<feature type="transmembrane region" description="Helical" evidence="7">
    <location>
        <begin position="122"/>
        <end position="143"/>
    </location>
</feature>
<dbReference type="InterPro" id="IPR034294">
    <property type="entry name" value="Aquaporin_transptr"/>
</dbReference>
<dbReference type="PRINTS" id="PR00783">
    <property type="entry name" value="MINTRINSICP"/>
</dbReference>
<protein>
    <submittedName>
        <fullName evidence="8">Aquaporin-1</fullName>
    </submittedName>
</protein>
<reference evidence="8" key="1">
    <citation type="submission" date="2022-10" db="EMBL/GenBank/DDBJ databases">
        <title>Tapping the CABI collections for fungal endophytes: first genome assemblies for Collariella, Neodidymelliopsis, Ascochyta clinopodiicola, Didymella pomorum, Didymosphaeria variabile, Neocosmospora piperis and Neocucurbitaria cava.</title>
        <authorList>
            <person name="Hill R."/>
        </authorList>
    </citation>
    <scope>NUCLEOTIDE SEQUENCE</scope>
    <source>
        <strain evidence="8">IMI 355082</strain>
    </source>
</reference>
<feature type="transmembrane region" description="Helical" evidence="7">
    <location>
        <begin position="79"/>
        <end position="102"/>
    </location>
</feature>
<name>A0A9W8YZU5_9PEZI</name>
<dbReference type="PANTHER" id="PTHR19139:SF199">
    <property type="entry name" value="MIP17260P"/>
    <property type="match status" value="1"/>
</dbReference>